<sequence>MNRIFCTGSLTVGHADHRSLMYI</sequence>
<proteinExistence type="predicted"/>
<evidence type="ECO:0000313" key="1">
    <source>
        <dbReference type="EMBL" id="JAD51774.1"/>
    </source>
</evidence>
<organism evidence="1">
    <name type="scientific">Arundo donax</name>
    <name type="common">Giant reed</name>
    <name type="synonym">Donax arundinaceus</name>
    <dbReference type="NCBI Taxonomy" id="35708"/>
    <lineage>
        <taxon>Eukaryota</taxon>
        <taxon>Viridiplantae</taxon>
        <taxon>Streptophyta</taxon>
        <taxon>Embryophyta</taxon>
        <taxon>Tracheophyta</taxon>
        <taxon>Spermatophyta</taxon>
        <taxon>Magnoliopsida</taxon>
        <taxon>Liliopsida</taxon>
        <taxon>Poales</taxon>
        <taxon>Poaceae</taxon>
        <taxon>PACMAD clade</taxon>
        <taxon>Arundinoideae</taxon>
        <taxon>Arundineae</taxon>
        <taxon>Arundo</taxon>
    </lineage>
</organism>
<reference evidence="1" key="2">
    <citation type="journal article" date="2015" name="Data Brief">
        <title>Shoot transcriptome of the giant reed, Arundo donax.</title>
        <authorList>
            <person name="Barrero R.A."/>
            <person name="Guerrero F.D."/>
            <person name="Moolhuijzen P."/>
            <person name="Goolsby J.A."/>
            <person name="Tidwell J."/>
            <person name="Bellgard S.E."/>
            <person name="Bellgard M.I."/>
        </authorList>
    </citation>
    <scope>NUCLEOTIDE SEQUENCE</scope>
    <source>
        <tissue evidence="1">Shoot tissue taken approximately 20 cm above the soil surface</tissue>
    </source>
</reference>
<protein>
    <submittedName>
        <fullName evidence="1">Uncharacterized protein</fullName>
    </submittedName>
</protein>
<reference evidence="1" key="1">
    <citation type="submission" date="2014-09" db="EMBL/GenBank/DDBJ databases">
        <authorList>
            <person name="Magalhaes I.L.F."/>
            <person name="Oliveira U."/>
            <person name="Santos F.R."/>
            <person name="Vidigal T.H.D.A."/>
            <person name="Brescovit A.D."/>
            <person name="Santos A.J."/>
        </authorList>
    </citation>
    <scope>NUCLEOTIDE SEQUENCE</scope>
    <source>
        <tissue evidence="1">Shoot tissue taken approximately 20 cm above the soil surface</tissue>
    </source>
</reference>
<name>A0A0A9AJ97_ARUDO</name>
<dbReference type="EMBL" id="GBRH01246121">
    <property type="protein sequence ID" value="JAD51774.1"/>
    <property type="molecule type" value="Transcribed_RNA"/>
</dbReference>
<accession>A0A0A9AJ97</accession>
<dbReference type="AlphaFoldDB" id="A0A0A9AJ97"/>